<keyword evidence="3" id="KW-1185">Reference proteome</keyword>
<sequence>MFRTDREGYDVFAMQYEISLPTDYDMGIIRRRVETTGHRLDDFEGLGLKAYLIQDRANGAMVNQYAPFYLWNDPAAMGRFLWGGGFFTAICSSFGRPPVRHWTGVEALSGPAADQPALSATKHTQQIPPDVDPADPVTEAVEALLRQTATKPAAHTTAIAVDPARWELVHFTLWATPEPPVTPGTRYQVLHLSTPGIKDLLAG</sequence>
<dbReference type="RefSeq" id="WP_241996238.1">
    <property type="nucleotide sequence ID" value="NZ_SLWR01000007.1"/>
</dbReference>
<organism evidence="2 3">
    <name type="scientific">Kribbella antiqua</name>
    <dbReference type="NCBI Taxonomy" id="2512217"/>
    <lineage>
        <taxon>Bacteria</taxon>
        <taxon>Bacillati</taxon>
        <taxon>Actinomycetota</taxon>
        <taxon>Actinomycetes</taxon>
        <taxon>Propionibacteriales</taxon>
        <taxon>Kribbellaceae</taxon>
        <taxon>Kribbella</taxon>
    </lineage>
</organism>
<accession>A0A4R2INL5</accession>
<evidence type="ECO:0000313" key="2">
    <source>
        <dbReference type="EMBL" id="TCO46367.1"/>
    </source>
</evidence>
<comment type="caution">
    <text evidence="2">The sequence shown here is derived from an EMBL/GenBank/DDBJ whole genome shotgun (WGS) entry which is preliminary data.</text>
</comment>
<feature type="region of interest" description="Disordered" evidence="1">
    <location>
        <begin position="113"/>
        <end position="132"/>
    </location>
</feature>
<reference evidence="2 3" key="1">
    <citation type="journal article" date="2015" name="Stand. Genomic Sci.">
        <title>Genomic Encyclopedia of Bacterial and Archaeal Type Strains, Phase III: the genomes of soil and plant-associated and newly described type strains.</title>
        <authorList>
            <person name="Whitman W.B."/>
            <person name="Woyke T."/>
            <person name="Klenk H.P."/>
            <person name="Zhou Y."/>
            <person name="Lilburn T.G."/>
            <person name="Beck B.J."/>
            <person name="De Vos P."/>
            <person name="Vandamme P."/>
            <person name="Eisen J.A."/>
            <person name="Garrity G."/>
            <person name="Hugenholtz P."/>
            <person name="Kyrpides N.C."/>
        </authorList>
    </citation>
    <scope>NUCLEOTIDE SEQUENCE [LARGE SCALE GENOMIC DNA]</scope>
    <source>
        <strain evidence="2 3">VKM Ac-2541</strain>
    </source>
</reference>
<proteinExistence type="predicted"/>
<protein>
    <submittedName>
        <fullName evidence="2">Uncharacterized protein DUF4865</fullName>
    </submittedName>
</protein>
<dbReference type="AlphaFoldDB" id="A0A4R2INL5"/>
<evidence type="ECO:0000313" key="3">
    <source>
        <dbReference type="Proteomes" id="UP000295573"/>
    </source>
</evidence>
<gene>
    <name evidence="2" type="ORF">EV646_107392</name>
</gene>
<dbReference type="EMBL" id="SLWR01000007">
    <property type="protein sequence ID" value="TCO46367.1"/>
    <property type="molecule type" value="Genomic_DNA"/>
</dbReference>
<dbReference type="InterPro" id="IPR032349">
    <property type="entry name" value="DUF4865"/>
</dbReference>
<dbReference type="Pfam" id="PF16157">
    <property type="entry name" value="DUF4865"/>
    <property type="match status" value="1"/>
</dbReference>
<dbReference type="Proteomes" id="UP000295573">
    <property type="component" value="Unassembled WGS sequence"/>
</dbReference>
<name>A0A4R2INL5_9ACTN</name>
<evidence type="ECO:0000256" key="1">
    <source>
        <dbReference type="SAM" id="MobiDB-lite"/>
    </source>
</evidence>